<name>A0A0W0YML0_9GAMM</name>
<evidence type="ECO:0000313" key="4">
    <source>
        <dbReference type="Proteomes" id="UP000054621"/>
    </source>
</evidence>
<evidence type="ECO:0000256" key="1">
    <source>
        <dbReference type="SAM" id="Phobius"/>
    </source>
</evidence>
<dbReference type="PATRIC" id="fig|28087.4.peg.1733"/>
<evidence type="ECO:0000313" key="3">
    <source>
        <dbReference type="EMBL" id="KTD58096.1"/>
    </source>
</evidence>
<dbReference type="PANTHER" id="PTHR33371">
    <property type="entry name" value="INTERMEMBRANE PHOSPHOLIPID TRANSPORT SYSTEM BINDING PROTEIN MLAD-RELATED"/>
    <property type="match status" value="1"/>
</dbReference>
<dbReference type="Pfam" id="PF02470">
    <property type="entry name" value="MlaD"/>
    <property type="match status" value="1"/>
</dbReference>
<dbReference type="EMBL" id="LNYV01000015">
    <property type="protein sequence ID" value="KTD58096.1"/>
    <property type="molecule type" value="Genomic_DNA"/>
</dbReference>
<dbReference type="eggNOG" id="COG1463">
    <property type="taxonomic scope" value="Bacteria"/>
</dbReference>
<dbReference type="AlphaFoldDB" id="A0A0W0YML0"/>
<feature type="transmembrane region" description="Helical" evidence="1">
    <location>
        <begin position="6"/>
        <end position="29"/>
    </location>
</feature>
<accession>A0A0W0YML0</accession>
<sequence>MHQERYYTFVGIFVVGALCLMIFATRFLYKEYLLGDHDTYVMFFQGSLTGLKVTSKVTYRGVKIGEVKRIEIAENKDKTEVEIPVYVDFYVARTFGAKYHPVDILIKKGYAATVTQTNFLTGDAEIALVPSTKSTEIFPARKGFYNKYSIFPTIENKKTTSLTDALTSVKTTLNTINNLLQSKEIAQIIQQTRTMAESIEKLANNLDQNTVPFIAYFTQALTQFSKAANSFENLTDYLSRHPESLLRGKS</sequence>
<dbReference type="InterPro" id="IPR052336">
    <property type="entry name" value="MlaD_Phospholipid_Transporter"/>
</dbReference>
<protein>
    <submittedName>
        <fullName evidence="3">Putative transmembrane protein</fullName>
    </submittedName>
</protein>
<organism evidence="3 4">
    <name type="scientific">Legionella sainthelensi</name>
    <dbReference type="NCBI Taxonomy" id="28087"/>
    <lineage>
        <taxon>Bacteria</taxon>
        <taxon>Pseudomonadati</taxon>
        <taxon>Pseudomonadota</taxon>
        <taxon>Gammaproteobacteria</taxon>
        <taxon>Legionellales</taxon>
        <taxon>Legionellaceae</taxon>
        <taxon>Legionella</taxon>
    </lineage>
</organism>
<dbReference type="InterPro" id="IPR003399">
    <property type="entry name" value="Mce/MlaD"/>
</dbReference>
<dbReference type="PANTHER" id="PTHR33371:SF4">
    <property type="entry name" value="INTERMEMBRANE PHOSPHOLIPID TRANSPORT SYSTEM BINDING PROTEIN MLAD"/>
    <property type="match status" value="1"/>
</dbReference>
<proteinExistence type="predicted"/>
<keyword evidence="1" id="KW-1133">Transmembrane helix</keyword>
<gene>
    <name evidence="3" type="ORF">Lsai_1618</name>
</gene>
<dbReference type="Proteomes" id="UP000054621">
    <property type="component" value="Unassembled WGS sequence"/>
</dbReference>
<evidence type="ECO:0000259" key="2">
    <source>
        <dbReference type="Pfam" id="PF02470"/>
    </source>
</evidence>
<keyword evidence="1 3" id="KW-0812">Transmembrane</keyword>
<feature type="domain" description="Mce/MlaD" evidence="2">
    <location>
        <begin position="39"/>
        <end position="130"/>
    </location>
</feature>
<reference evidence="3 4" key="1">
    <citation type="submission" date="2015-11" db="EMBL/GenBank/DDBJ databases">
        <title>Genomic analysis of 38 Legionella species identifies large and diverse effector repertoires.</title>
        <authorList>
            <person name="Burstein D."/>
            <person name="Amaro F."/>
            <person name="Zusman T."/>
            <person name="Lifshitz Z."/>
            <person name="Cohen O."/>
            <person name="Gilbert J.A."/>
            <person name="Pupko T."/>
            <person name="Shuman H.A."/>
            <person name="Segal G."/>
        </authorList>
    </citation>
    <scope>NUCLEOTIDE SEQUENCE [LARGE SCALE GENOMIC DNA]</scope>
    <source>
        <strain evidence="3 4">Mt.St.Helens-4</strain>
    </source>
</reference>
<comment type="caution">
    <text evidence="3">The sequence shown here is derived from an EMBL/GenBank/DDBJ whole genome shotgun (WGS) entry which is preliminary data.</text>
</comment>
<keyword evidence="1" id="KW-0472">Membrane</keyword>
<dbReference type="STRING" id="28087.Lsai_1618"/>
<dbReference type="RefSeq" id="WP_232002376.1">
    <property type="nucleotide sequence ID" value="NZ_CAAAJE010000029.1"/>
</dbReference>